<feature type="transmembrane region" description="Helical" evidence="5">
    <location>
        <begin position="27"/>
        <end position="48"/>
    </location>
</feature>
<evidence type="ECO:0000313" key="8">
    <source>
        <dbReference type="Proteomes" id="UP000294887"/>
    </source>
</evidence>
<dbReference type="InterPro" id="IPR036513">
    <property type="entry name" value="STAS_dom_sf"/>
</dbReference>
<dbReference type="InterPro" id="IPR001902">
    <property type="entry name" value="SLC26A/SulP_fam"/>
</dbReference>
<evidence type="ECO:0000313" key="7">
    <source>
        <dbReference type="EMBL" id="TCJ86768.1"/>
    </source>
</evidence>
<keyword evidence="4 5" id="KW-0472">Membrane</keyword>
<dbReference type="EMBL" id="SMFQ01000003">
    <property type="protein sequence ID" value="TCJ86768.1"/>
    <property type="molecule type" value="Genomic_DNA"/>
</dbReference>
<dbReference type="RefSeq" id="WP_207906990.1">
    <property type="nucleotide sequence ID" value="NZ_BAAAFU010000004.1"/>
</dbReference>
<keyword evidence="3 5" id="KW-1133">Transmembrane helix</keyword>
<feature type="transmembrane region" description="Helical" evidence="5">
    <location>
        <begin position="387"/>
        <end position="415"/>
    </location>
</feature>
<dbReference type="GO" id="GO:0055085">
    <property type="term" value="P:transmembrane transport"/>
    <property type="evidence" value="ECO:0007669"/>
    <property type="project" value="InterPro"/>
</dbReference>
<dbReference type="InterPro" id="IPR002645">
    <property type="entry name" value="STAS_dom"/>
</dbReference>
<evidence type="ECO:0000256" key="4">
    <source>
        <dbReference type="ARBA" id="ARBA00023136"/>
    </source>
</evidence>
<dbReference type="GO" id="GO:0016020">
    <property type="term" value="C:membrane"/>
    <property type="evidence" value="ECO:0007669"/>
    <property type="project" value="UniProtKB-SubCell"/>
</dbReference>
<protein>
    <submittedName>
        <fullName evidence="7">SulP family sulfate permease</fullName>
    </submittedName>
</protein>
<feature type="transmembrane region" description="Helical" evidence="5">
    <location>
        <begin position="248"/>
        <end position="270"/>
    </location>
</feature>
<gene>
    <name evidence="7" type="ORF">EV695_1262</name>
</gene>
<dbReference type="CDD" id="cd07042">
    <property type="entry name" value="STAS_SulP_like_sulfate_transporter"/>
    <property type="match status" value="1"/>
</dbReference>
<dbReference type="PROSITE" id="PS50801">
    <property type="entry name" value="STAS"/>
    <property type="match status" value="1"/>
</dbReference>
<organism evidence="7 8">
    <name type="scientific">Cocleimonas flava</name>
    <dbReference type="NCBI Taxonomy" id="634765"/>
    <lineage>
        <taxon>Bacteria</taxon>
        <taxon>Pseudomonadati</taxon>
        <taxon>Pseudomonadota</taxon>
        <taxon>Gammaproteobacteria</taxon>
        <taxon>Thiotrichales</taxon>
        <taxon>Thiotrichaceae</taxon>
        <taxon>Cocleimonas</taxon>
    </lineage>
</organism>
<dbReference type="AlphaFoldDB" id="A0A4R1F4U3"/>
<keyword evidence="8" id="KW-1185">Reference proteome</keyword>
<name>A0A4R1F4U3_9GAMM</name>
<comment type="subcellular location">
    <subcellularLocation>
        <location evidence="1">Membrane</location>
        <topology evidence="1">Multi-pass membrane protein</topology>
    </subcellularLocation>
</comment>
<evidence type="ECO:0000256" key="5">
    <source>
        <dbReference type="SAM" id="Phobius"/>
    </source>
</evidence>
<evidence type="ECO:0000259" key="6">
    <source>
        <dbReference type="PROSITE" id="PS50801"/>
    </source>
</evidence>
<dbReference type="Pfam" id="PF00916">
    <property type="entry name" value="Sulfate_transp"/>
    <property type="match status" value="1"/>
</dbReference>
<dbReference type="PANTHER" id="PTHR11814">
    <property type="entry name" value="SULFATE TRANSPORTER"/>
    <property type="match status" value="1"/>
</dbReference>
<evidence type="ECO:0000256" key="2">
    <source>
        <dbReference type="ARBA" id="ARBA00022692"/>
    </source>
</evidence>
<dbReference type="Gene3D" id="3.30.750.24">
    <property type="entry name" value="STAS domain"/>
    <property type="match status" value="1"/>
</dbReference>
<feature type="transmembrane region" description="Helical" evidence="5">
    <location>
        <begin position="129"/>
        <end position="149"/>
    </location>
</feature>
<dbReference type="NCBIfam" id="TIGR00815">
    <property type="entry name" value="sulP"/>
    <property type="match status" value="1"/>
</dbReference>
<comment type="caution">
    <text evidence="7">The sequence shown here is derived from an EMBL/GenBank/DDBJ whole genome shotgun (WGS) entry which is preliminary data.</text>
</comment>
<feature type="transmembrane region" description="Helical" evidence="5">
    <location>
        <begin position="169"/>
        <end position="194"/>
    </location>
</feature>
<dbReference type="Proteomes" id="UP000294887">
    <property type="component" value="Unassembled WGS sequence"/>
</dbReference>
<keyword evidence="2 5" id="KW-0812">Transmembrane</keyword>
<accession>A0A4R1F4U3</accession>
<evidence type="ECO:0000256" key="1">
    <source>
        <dbReference type="ARBA" id="ARBA00004141"/>
    </source>
</evidence>
<feature type="transmembrane region" description="Helical" evidence="5">
    <location>
        <begin position="327"/>
        <end position="344"/>
    </location>
</feature>
<dbReference type="SUPFAM" id="SSF52091">
    <property type="entry name" value="SpoIIaa-like"/>
    <property type="match status" value="1"/>
</dbReference>
<feature type="transmembrane region" description="Helical" evidence="5">
    <location>
        <begin position="100"/>
        <end position="117"/>
    </location>
</feature>
<evidence type="ECO:0000256" key="3">
    <source>
        <dbReference type="ARBA" id="ARBA00022989"/>
    </source>
</evidence>
<dbReference type="Pfam" id="PF01740">
    <property type="entry name" value="STAS"/>
    <property type="match status" value="1"/>
</dbReference>
<feature type="domain" description="STAS" evidence="6">
    <location>
        <begin position="442"/>
        <end position="555"/>
    </location>
</feature>
<dbReference type="InterPro" id="IPR011547">
    <property type="entry name" value="SLC26A/SulP_dom"/>
</dbReference>
<sequence>MNIVALFPFLAWFKLLTKETIKADIIAGLTGAVIVLPQGVAFATIAGLPPEYGLYTAMVTPIIAALFGSSFHLVSGPTTAISIVIFSAVSHHAEPGTPEFVSMALTLTFLAGIYQLSFGIARLGALANFVSHTVVIGFTAGAAILIATSQMKNITGIFVPKGESFVHTWIEIITGFAQTNIYLVLIAVATMIAALSIKKFIPRSPYLLFGMIVGSLLALFFGQFTDDIKLVGEIPRHLPPFSTPDFSFANLQLLTSEAFAVALLGLIEAVSISRAISTKSDQRIDSNQEFIGQGMSNIVGSFFSSYAGSGSFTRSGINYEAGARTPLSAIFAALFLVVIVLLVAPLTAYLPIASMGGVILLVAYNLIDIPHIKQTLAFSKSESSVLITTFLATLFLELEFAIYLGVLLSLVLFLAKTSTPKIPVLSIDDGPKNTHRKFIDIREKPILQCPQLKIIRIDMSIYFGSVNHIQKKFAKISDTENINHILIEASGINFIDLAGSEMLVAENKRLDKQGGGLYFVGMKPGVYADAAKSHFIKMIGNDHFFDSKSQAIRLIKKRLDDNKCARCQVRIFNECN</sequence>
<proteinExistence type="predicted"/>
<reference evidence="7 8" key="1">
    <citation type="submission" date="2019-03" db="EMBL/GenBank/DDBJ databases">
        <title>Genomic Encyclopedia of Type Strains, Phase IV (KMG-IV): sequencing the most valuable type-strain genomes for metagenomic binning, comparative biology and taxonomic classification.</title>
        <authorList>
            <person name="Goeker M."/>
        </authorList>
    </citation>
    <scope>NUCLEOTIDE SEQUENCE [LARGE SCALE GENOMIC DNA]</scope>
    <source>
        <strain evidence="7 8">DSM 24830</strain>
    </source>
</reference>
<feature type="transmembrane region" description="Helical" evidence="5">
    <location>
        <begin position="206"/>
        <end position="224"/>
    </location>
</feature>
<feature type="transmembrane region" description="Helical" evidence="5">
    <location>
        <begin position="60"/>
        <end position="88"/>
    </location>
</feature>